<keyword evidence="6" id="KW-0812">Transmembrane</keyword>
<dbReference type="InterPro" id="IPR048254">
    <property type="entry name" value="CDP_ALCOHOL_P_TRANSF_CS"/>
</dbReference>
<feature type="transmembrane region" description="Helical" evidence="6">
    <location>
        <begin position="283"/>
        <end position="303"/>
    </location>
</feature>
<comment type="subcellular location">
    <subcellularLocation>
        <location evidence="1">Membrane</location>
    </subcellularLocation>
</comment>
<evidence type="ECO:0000256" key="6">
    <source>
        <dbReference type="SAM" id="Phobius"/>
    </source>
</evidence>
<keyword evidence="3 5" id="KW-0808">Transferase</keyword>
<accession>A0A077ZTA9</accession>
<dbReference type="InterPro" id="IPR000462">
    <property type="entry name" value="CDP-OH_P_trans"/>
</dbReference>
<feature type="transmembrane region" description="Helical" evidence="6">
    <location>
        <begin position="346"/>
        <end position="369"/>
    </location>
</feature>
<evidence type="ECO:0000256" key="1">
    <source>
        <dbReference type="ARBA" id="ARBA00004370"/>
    </source>
</evidence>
<dbReference type="Gene3D" id="1.20.120.1760">
    <property type="match status" value="1"/>
</dbReference>
<dbReference type="AlphaFoldDB" id="A0A077ZTA9"/>
<feature type="transmembrane region" description="Helical" evidence="6">
    <location>
        <begin position="48"/>
        <end position="66"/>
    </location>
</feature>
<feature type="transmembrane region" description="Helical" evidence="6">
    <location>
        <begin position="210"/>
        <end position="232"/>
    </location>
</feature>
<dbReference type="PANTHER" id="PTHR10414:SF37">
    <property type="entry name" value="BB IN A BOXCAR, ISOFORM C"/>
    <property type="match status" value="1"/>
</dbReference>
<sequence length="391" mass="44059">MGYITPEGLANLKKYKYISGGRTKLDEIMNHWWEWVVNQLPMNMAPNLITLVGLIFNMTGCLIYLWEDTTLTKKFPAWMYFYSATCSFIYQTLDAVDGKQARRTGTSSPLGQLFDHGCDAVTLFFGLVVFGQIARCGVDWSFFLFFWGLSLTFYTQQWEEFHTHIFRTCIGNWGVTEGLLMQLSYLYGVALTDGWLAEVNVQSALPFYQFPEVIGTLTLCRICSIMIFYKYIQYILSLIAGLAAAKCSKVEALLGLAPLPIFWIEMIIVFSTEWGLNNPALSILLLFPSYCLMTCKHIVCSVCHMSFSPVQLSPLVFLLFVANKYAATLVPGLAKLQMAGAVGSNLVPESCVAMFVFIFTLVAFSKFVVSTIAQITQYLDIYCLTIKKKSL</sequence>
<evidence type="ECO:0000256" key="4">
    <source>
        <dbReference type="ARBA" id="ARBA00023136"/>
    </source>
</evidence>
<dbReference type="InterPro" id="IPR014472">
    <property type="entry name" value="CHOPT"/>
</dbReference>
<proteinExistence type="inferred from homology"/>
<feature type="transmembrane region" description="Helical" evidence="6">
    <location>
        <begin position="252"/>
        <end position="271"/>
    </location>
</feature>
<dbReference type="Pfam" id="PF01066">
    <property type="entry name" value="CDP-OH_P_transf"/>
    <property type="match status" value="1"/>
</dbReference>
<evidence type="ECO:0000256" key="5">
    <source>
        <dbReference type="RuleBase" id="RU003750"/>
    </source>
</evidence>
<dbReference type="GO" id="GO:0016780">
    <property type="term" value="F:phosphotransferase activity, for other substituted phosphate groups"/>
    <property type="evidence" value="ECO:0007669"/>
    <property type="project" value="InterPro"/>
</dbReference>
<dbReference type="OMA" id="HTHIFRT"/>
<dbReference type="InParanoid" id="A0A077ZTA9"/>
<reference evidence="7 8" key="1">
    <citation type="submission" date="2014-06" db="EMBL/GenBank/DDBJ databases">
        <authorList>
            <person name="Swart Estienne"/>
        </authorList>
    </citation>
    <scope>NUCLEOTIDE SEQUENCE [LARGE SCALE GENOMIC DNA]</scope>
    <source>
        <strain evidence="7 8">130c</strain>
    </source>
</reference>
<gene>
    <name evidence="7" type="primary">Contig4181.g4469</name>
    <name evidence="7" type="ORF">STYLEM_1527</name>
</gene>
<feature type="transmembrane region" description="Helical" evidence="6">
    <location>
        <begin position="315"/>
        <end position="334"/>
    </location>
</feature>
<protein>
    <submittedName>
        <fullName evidence="7">Cdp-alcohol phosphatidyltransferase superfamily protein</fullName>
    </submittedName>
</protein>
<dbReference type="InterPro" id="IPR043130">
    <property type="entry name" value="CDP-OH_PTrfase_TM_dom"/>
</dbReference>
<dbReference type="PIRSF" id="PIRSF015665">
    <property type="entry name" value="CHOPT"/>
    <property type="match status" value="1"/>
</dbReference>
<feature type="transmembrane region" description="Helical" evidence="6">
    <location>
        <begin position="170"/>
        <end position="190"/>
    </location>
</feature>
<dbReference type="PANTHER" id="PTHR10414">
    <property type="entry name" value="ETHANOLAMINEPHOSPHOTRANSFERASE"/>
    <property type="match status" value="1"/>
</dbReference>
<comment type="similarity">
    <text evidence="2 5">Belongs to the CDP-alcohol phosphatidyltransferase class-I family.</text>
</comment>
<keyword evidence="4 6" id="KW-0472">Membrane</keyword>
<evidence type="ECO:0000256" key="2">
    <source>
        <dbReference type="ARBA" id="ARBA00010441"/>
    </source>
</evidence>
<evidence type="ECO:0000256" key="3">
    <source>
        <dbReference type="ARBA" id="ARBA00022679"/>
    </source>
</evidence>
<dbReference type="GO" id="GO:0008654">
    <property type="term" value="P:phospholipid biosynthetic process"/>
    <property type="evidence" value="ECO:0007669"/>
    <property type="project" value="InterPro"/>
</dbReference>
<dbReference type="FunCoup" id="A0A077ZTA9">
    <property type="interactions" value="95"/>
</dbReference>
<keyword evidence="8" id="KW-1185">Reference proteome</keyword>
<dbReference type="Proteomes" id="UP000039865">
    <property type="component" value="Unassembled WGS sequence"/>
</dbReference>
<dbReference type="PROSITE" id="PS00379">
    <property type="entry name" value="CDP_ALCOHOL_P_TRANSF"/>
    <property type="match status" value="1"/>
</dbReference>
<evidence type="ECO:0000313" key="7">
    <source>
        <dbReference type="EMBL" id="CDW72565.1"/>
    </source>
</evidence>
<dbReference type="GO" id="GO:0016020">
    <property type="term" value="C:membrane"/>
    <property type="evidence" value="ECO:0007669"/>
    <property type="project" value="UniProtKB-SubCell"/>
</dbReference>
<name>A0A077ZTA9_STYLE</name>
<dbReference type="EMBL" id="CCKQ01001453">
    <property type="protein sequence ID" value="CDW72565.1"/>
    <property type="molecule type" value="Genomic_DNA"/>
</dbReference>
<organism evidence="7 8">
    <name type="scientific">Stylonychia lemnae</name>
    <name type="common">Ciliate</name>
    <dbReference type="NCBI Taxonomy" id="5949"/>
    <lineage>
        <taxon>Eukaryota</taxon>
        <taxon>Sar</taxon>
        <taxon>Alveolata</taxon>
        <taxon>Ciliophora</taxon>
        <taxon>Intramacronucleata</taxon>
        <taxon>Spirotrichea</taxon>
        <taxon>Stichotrichia</taxon>
        <taxon>Sporadotrichida</taxon>
        <taxon>Oxytrichidae</taxon>
        <taxon>Stylonychinae</taxon>
        <taxon>Stylonychia</taxon>
    </lineage>
</organism>
<dbReference type="OrthoDB" id="196717at2759"/>
<evidence type="ECO:0000313" key="8">
    <source>
        <dbReference type="Proteomes" id="UP000039865"/>
    </source>
</evidence>
<keyword evidence="6" id="KW-1133">Transmembrane helix</keyword>